<keyword evidence="3 4" id="KW-0408">Iron</keyword>
<dbReference type="Proteomes" id="UP000701853">
    <property type="component" value="Chromosome 13"/>
</dbReference>
<protein>
    <recommendedName>
        <fullName evidence="6">Fe2OG dioxygenase domain-containing protein</fullName>
    </recommendedName>
</protein>
<name>A0A8J6CJR2_9ROSI</name>
<keyword evidence="2 4" id="KW-0479">Metal-binding</keyword>
<feature type="domain" description="Fe2OG dioxygenase" evidence="6">
    <location>
        <begin position="212"/>
        <end position="289"/>
    </location>
</feature>
<evidence type="ECO:0000256" key="5">
    <source>
        <dbReference type="SAM" id="MobiDB-lite"/>
    </source>
</evidence>
<dbReference type="OrthoDB" id="288590at2759"/>
<dbReference type="InterPro" id="IPR050295">
    <property type="entry name" value="Plant_2OG-oxidoreductases"/>
</dbReference>
<feature type="compositionally biased region" description="Polar residues" evidence="5">
    <location>
        <begin position="1"/>
        <end position="10"/>
    </location>
</feature>
<keyword evidence="4" id="KW-0560">Oxidoreductase</keyword>
<dbReference type="InterPro" id="IPR027443">
    <property type="entry name" value="IPNS-like_sf"/>
</dbReference>
<evidence type="ECO:0000313" key="8">
    <source>
        <dbReference type="Proteomes" id="UP000701853"/>
    </source>
</evidence>
<evidence type="ECO:0000259" key="6">
    <source>
        <dbReference type="PROSITE" id="PS51471"/>
    </source>
</evidence>
<dbReference type="Pfam" id="PF03171">
    <property type="entry name" value="2OG-FeII_Oxy"/>
    <property type="match status" value="1"/>
</dbReference>
<dbReference type="GO" id="GO:0046872">
    <property type="term" value="F:metal ion binding"/>
    <property type="evidence" value="ECO:0007669"/>
    <property type="project" value="UniProtKB-KW"/>
</dbReference>
<proteinExistence type="inferred from homology"/>
<comment type="caution">
    <text evidence="7">The sequence shown here is derived from an EMBL/GenBank/DDBJ whole genome shotgun (WGS) entry which is preliminary data.</text>
</comment>
<dbReference type="SUPFAM" id="SSF51197">
    <property type="entry name" value="Clavaminate synthase-like"/>
    <property type="match status" value="1"/>
</dbReference>
<evidence type="ECO:0000256" key="4">
    <source>
        <dbReference type="RuleBase" id="RU003682"/>
    </source>
</evidence>
<comment type="similarity">
    <text evidence="1 4">Belongs to the iron/ascorbate-dependent oxidoreductase family.</text>
</comment>
<evidence type="ECO:0000256" key="1">
    <source>
        <dbReference type="ARBA" id="ARBA00008056"/>
    </source>
</evidence>
<dbReference type="InterPro" id="IPR044861">
    <property type="entry name" value="IPNS-like_FE2OG_OXY"/>
</dbReference>
<dbReference type="AlphaFoldDB" id="A0A8J6CJR2"/>
<dbReference type="PANTHER" id="PTHR47991">
    <property type="entry name" value="OXOGLUTARATE/IRON-DEPENDENT DIOXYGENASE"/>
    <property type="match status" value="1"/>
</dbReference>
<dbReference type="InterPro" id="IPR005123">
    <property type="entry name" value="Oxoglu/Fe-dep_dioxygenase_dom"/>
</dbReference>
<reference evidence="7 8" key="1">
    <citation type="journal article" date="2021" name="bioRxiv">
        <title>The Gossypium anomalum genome as a resource for cotton improvement and evolutionary analysis of hybrid incompatibility.</title>
        <authorList>
            <person name="Grover C.E."/>
            <person name="Yuan D."/>
            <person name="Arick M.A."/>
            <person name="Miller E.R."/>
            <person name="Hu G."/>
            <person name="Peterson D.G."/>
            <person name="Wendel J.F."/>
            <person name="Udall J.A."/>
        </authorList>
    </citation>
    <scope>NUCLEOTIDE SEQUENCE [LARGE SCALE GENOMIC DNA]</scope>
    <source>
        <strain evidence="7">JFW-Udall</strain>
        <tissue evidence="7">Leaf</tissue>
    </source>
</reference>
<evidence type="ECO:0000256" key="2">
    <source>
        <dbReference type="ARBA" id="ARBA00022723"/>
    </source>
</evidence>
<dbReference type="Gene3D" id="2.60.120.330">
    <property type="entry name" value="B-lactam Antibiotic, Isopenicillin N Synthase, Chain"/>
    <property type="match status" value="1"/>
</dbReference>
<evidence type="ECO:0000313" key="7">
    <source>
        <dbReference type="EMBL" id="KAG8473451.1"/>
    </source>
</evidence>
<organism evidence="7 8">
    <name type="scientific">Gossypium anomalum</name>
    <dbReference type="NCBI Taxonomy" id="47600"/>
    <lineage>
        <taxon>Eukaryota</taxon>
        <taxon>Viridiplantae</taxon>
        <taxon>Streptophyta</taxon>
        <taxon>Embryophyta</taxon>
        <taxon>Tracheophyta</taxon>
        <taxon>Spermatophyta</taxon>
        <taxon>Magnoliopsida</taxon>
        <taxon>eudicotyledons</taxon>
        <taxon>Gunneridae</taxon>
        <taxon>Pentapetalae</taxon>
        <taxon>rosids</taxon>
        <taxon>malvids</taxon>
        <taxon>Malvales</taxon>
        <taxon>Malvaceae</taxon>
        <taxon>Malvoideae</taxon>
        <taxon>Gossypium</taxon>
    </lineage>
</organism>
<dbReference type="GO" id="GO:0016491">
    <property type="term" value="F:oxidoreductase activity"/>
    <property type="evidence" value="ECO:0007669"/>
    <property type="project" value="UniProtKB-KW"/>
</dbReference>
<accession>A0A8J6CJR2</accession>
<evidence type="ECO:0000256" key="3">
    <source>
        <dbReference type="ARBA" id="ARBA00023004"/>
    </source>
</evidence>
<keyword evidence="8" id="KW-1185">Reference proteome</keyword>
<dbReference type="PROSITE" id="PS51471">
    <property type="entry name" value="FE2OG_OXY"/>
    <property type="match status" value="1"/>
</dbReference>
<dbReference type="Pfam" id="PF14226">
    <property type="entry name" value="DIOX_N"/>
    <property type="match status" value="1"/>
</dbReference>
<dbReference type="InterPro" id="IPR026992">
    <property type="entry name" value="DIOX_N"/>
</dbReference>
<feature type="compositionally biased region" description="Pro residues" evidence="5">
    <location>
        <begin position="11"/>
        <end position="22"/>
    </location>
</feature>
<feature type="region of interest" description="Disordered" evidence="5">
    <location>
        <begin position="1"/>
        <end position="60"/>
    </location>
</feature>
<dbReference type="EMBL" id="JAHUZN010000013">
    <property type="protein sequence ID" value="KAG8473451.1"/>
    <property type="molecule type" value="Genomic_DNA"/>
</dbReference>
<sequence>MATTATTGSPPSQPSLTHPPLPRKLTSVKALSESPGLSSIPSIYTFPKQPNHKPVSDTKEPIPTIDFSLLTSSNPDERSKTIRELGKACRDWGFFMVTNHGVPERMMKAMIEVCMEFFELTEEEKGECEGKHVLDPIRYGTSFNPSVDKILYWRDYLKIFQHPAFHSPSNPPSFREIALEYSKRTRGVMKEIVRGISESLGLEDKYIEKASNYDSKLVSTMPTARTRHGLAAHTDYGLLTLLIQNDTVGLQVLHKDKWILSNGKYKSVLHRAVVNDRDVRISIALTHGPAADAAVNPAPMLLEDGQNPLAYGAMKYKEYLELQQSNKLDGKSYLEHIRNRGI</sequence>
<gene>
    <name evidence="7" type="ORF">CXB51_035758</name>
</gene>